<proteinExistence type="predicted"/>
<gene>
    <name evidence="1" type="ORF">COCON_G00173140</name>
</gene>
<reference evidence="1" key="1">
    <citation type="journal article" date="2023" name="Science">
        <title>Genome structures resolve the early diversification of teleost fishes.</title>
        <authorList>
            <person name="Parey E."/>
            <person name="Louis A."/>
            <person name="Montfort J."/>
            <person name="Bouchez O."/>
            <person name="Roques C."/>
            <person name="Iampietro C."/>
            <person name="Lluch J."/>
            <person name="Castinel A."/>
            <person name="Donnadieu C."/>
            <person name="Desvignes T."/>
            <person name="Floi Bucao C."/>
            <person name="Jouanno E."/>
            <person name="Wen M."/>
            <person name="Mejri S."/>
            <person name="Dirks R."/>
            <person name="Jansen H."/>
            <person name="Henkel C."/>
            <person name="Chen W.J."/>
            <person name="Zahm M."/>
            <person name="Cabau C."/>
            <person name="Klopp C."/>
            <person name="Thompson A.W."/>
            <person name="Robinson-Rechavi M."/>
            <person name="Braasch I."/>
            <person name="Lecointre G."/>
            <person name="Bobe J."/>
            <person name="Postlethwait J.H."/>
            <person name="Berthelot C."/>
            <person name="Roest Crollius H."/>
            <person name="Guiguen Y."/>
        </authorList>
    </citation>
    <scope>NUCLEOTIDE SEQUENCE</scope>
    <source>
        <strain evidence="1">Concon-B</strain>
    </source>
</reference>
<evidence type="ECO:0000313" key="1">
    <source>
        <dbReference type="EMBL" id="KAJ8258302.1"/>
    </source>
</evidence>
<protein>
    <submittedName>
        <fullName evidence="1">Uncharacterized protein</fullName>
    </submittedName>
</protein>
<comment type="caution">
    <text evidence="1">The sequence shown here is derived from an EMBL/GenBank/DDBJ whole genome shotgun (WGS) entry which is preliminary data.</text>
</comment>
<keyword evidence="2" id="KW-1185">Reference proteome</keyword>
<dbReference type="EMBL" id="JAFJMO010000013">
    <property type="protein sequence ID" value="KAJ8258302.1"/>
    <property type="molecule type" value="Genomic_DNA"/>
</dbReference>
<evidence type="ECO:0000313" key="2">
    <source>
        <dbReference type="Proteomes" id="UP001152803"/>
    </source>
</evidence>
<sequence length="117" mass="13550">MGWAFGFSRHCMSLLKTEDSRGLLSECVCREYPMTLAVQLLLVFAVCARVSRYACAPATILRVPRGLRDGRVQECKNGKYEVCLLLRSESILKTWLLVTVRLSNLMFRLRFGWKWRC</sequence>
<accession>A0A9Q1D4U7</accession>
<organism evidence="1 2">
    <name type="scientific">Conger conger</name>
    <name type="common">Conger eel</name>
    <name type="synonym">Muraena conger</name>
    <dbReference type="NCBI Taxonomy" id="82655"/>
    <lineage>
        <taxon>Eukaryota</taxon>
        <taxon>Metazoa</taxon>
        <taxon>Chordata</taxon>
        <taxon>Craniata</taxon>
        <taxon>Vertebrata</taxon>
        <taxon>Euteleostomi</taxon>
        <taxon>Actinopterygii</taxon>
        <taxon>Neopterygii</taxon>
        <taxon>Teleostei</taxon>
        <taxon>Anguilliformes</taxon>
        <taxon>Congridae</taxon>
        <taxon>Conger</taxon>
    </lineage>
</organism>
<name>A0A9Q1D4U7_CONCO</name>
<dbReference type="AlphaFoldDB" id="A0A9Q1D4U7"/>
<dbReference type="Proteomes" id="UP001152803">
    <property type="component" value="Unassembled WGS sequence"/>
</dbReference>